<feature type="region of interest" description="Disordered" evidence="1">
    <location>
        <begin position="810"/>
        <end position="896"/>
    </location>
</feature>
<feature type="region of interest" description="Disordered" evidence="1">
    <location>
        <begin position="258"/>
        <end position="283"/>
    </location>
</feature>
<dbReference type="InterPro" id="IPR044681">
    <property type="entry name" value="PICBP-like"/>
</dbReference>
<dbReference type="Pfam" id="PF07839">
    <property type="entry name" value="CaM_binding"/>
    <property type="match status" value="5"/>
</dbReference>
<organism evidence="3 4">
    <name type="scientific">Saponaria officinalis</name>
    <name type="common">Common soapwort</name>
    <name type="synonym">Lychnis saponaria</name>
    <dbReference type="NCBI Taxonomy" id="3572"/>
    <lineage>
        <taxon>Eukaryota</taxon>
        <taxon>Viridiplantae</taxon>
        <taxon>Streptophyta</taxon>
        <taxon>Embryophyta</taxon>
        <taxon>Tracheophyta</taxon>
        <taxon>Spermatophyta</taxon>
        <taxon>Magnoliopsida</taxon>
        <taxon>eudicotyledons</taxon>
        <taxon>Gunneridae</taxon>
        <taxon>Pentapetalae</taxon>
        <taxon>Caryophyllales</taxon>
        <taxon>Caryophyllaceae</taxon>
        <taxon>Caryophylleae</taxon>
        <taxon>Saponaria</taxon>
    </lineage>
</organism>
<feature type="compositionally biased region" description="Basic and acidic residues" evidence="1">
    <location>
        <begin position="1052"/>
        <end position="1096"/>
    </location>
</feature>
<feature type="domain" description="Calmodulin-binding" evidence="2">
    <location>
        <begin position="2236"/>
        <end position="2351"/>
    </location>
</feature>
<feature type="region of interest" description="Disordered" evidence="1">
    <location>
        <begin position="62"/>
        <end position="114"/>
    </location>
</feature>
<feature type="domain" description="Calmodulin-binding" evidence="2">
    <location>
        <begin position="1475"/>
        <end position="1589"/>
    </location>
</feature>
<feature type="region of interest" description="Disordered" evidence="1">
    <location>
        <begin position="1"/>
        <end position="23"/>
    </location>
</feature>
<proteinExistence type="predicted"/>
<name>A0AAW1H5V1_SAPOF</name>
<dbReference type="Proteomes" id="UP001443914">
    <property type="component" value="Unassembled WGS sequence"/>
</dbReference>
<feature type="compositionally biased region" description="Basic and acidic residues" evidence="1">
    <location>
        <begin position="1456"/>
        <end position="1478"/>
    </location>
</feature>
<dbReference type="InterPro" id="IPR012417">
    <property type="entry name" value="CaM-bd_dom_pln"/>
</dbReference>
<protein>
    <recommendedName>
        <fullName evidence="2">Calmodulin-binding domain-containing protein</fullName>
    </recommendedName>
</protein>
<feature type="compositionally biased region" description="Polar residues" evidence="1">
    <location>
        <begin position="1"/>
        <end position="10"/>
    </location>
</feature>
<feature type="region of interest" description="Disordered" evidence="1">
    <location>
        <begin position="1376"/>
        <end position="1396"/>
    </location>
</feature>
<accession>A0AAW1H5V1</accession>
<feature type="region of interest" description="Disordered" evidence="1">
    <location>
        <begin position="981"/>
        <end position="1010"/>
    </location>
</feature>
<feature type="compositionally biased region" description="Basic and acidic residues" evidence="1">
    <location>
        <begin position="1214"/>
        <end position="1233"/>
    </location>
</feature>
<keyword evidence="4" id="KW-1185">Reference proteome</keyword>
<evidence type="ECO:0000256" key="1">
    <source>
        <dbReference type="SAM" id="MobiDB-lite"/>
    </source>
</evidence>
<feature type="compositionally biased region" description="Low complexity" evidence="1">
    <location>
        <begin position="2356"/>
        <end position="2368"/>
    </location>
</feature>
<feature type="region of interest" description="Disordered" evidence="1">
    <location>
        <begin position="1200"/>
        <end position="1237"/>
    </location>
</feature>
<reference evidence="3" key="1">
    <citation type="submission" date="2024-03" db="EMBL/GenBank/DDBJ databases">
        <title>WGS assembly of Saponaria officinalis var. Norfolk2.</title>
        <authorList>
            <person name="Jenkins J."/>
            <person name="Shu S."/>
            <person name="Grimwood J."/>
            <person name="Barry K."/>
            <person name="Goodstein D."/>
            <person name="Schmutz J."/>
            <person name="Leebens-Mack J."/>
            <person name="Osbourn A."/>
        </authorList>
    </citation>
    <scope>NUCLEOTIDE SEQUENCE [LARGE SCALE GENOMIC DNA]</scope>
    <source>
        <strain evidence="3">JIC</strain>
    </source>
</reference>
<feature type="domain" description="Calmodulin-binding" evidence="2">
    <location>
        <begin position="1075"/>
        <end position="1189"/>
    </location>
</feature>
<feature type="region of interest" description="Disordered" evidence="1">
    <location>
        <begin position="2006"/>
        <end position="2037"/>
    </location>
</feature>
<feature type="domain" description="Calmodulin-binding" evidence="2">
    <location>
        <begin position="697"/>
        <end position="808"/>
    </location>
</feature>
<sequence>MVIRTFTAQERYSRNKGGGAEPKIKLKKLKSVKVANLDRLKSSMRREKSRFDRSFMASSVYETDLSGSSSTPMSGTSSPNYMKATTSSSARKGSPQTSSGTVSSKSAGGSNRRSKLYAATASKVHEECSDTAGVNIPVEIIRPQKGLKRMPSVKHGKKLSSMKSMKIRAKYSQFQGYCNYNNEFTMGGVVPEDKLESSDANYGHDQESIVGGGDQQKSILNRSRSIKMTRLRSKRYTRRPPKSRVGEVAEHMSYGKISNSEPHYMKGTSSHEARKQNTAKGLTRTSSWRPLRILAKIPSLRQRKSKVMKRPLITPLSRASVGRATCSSTLKRSEFPDHMELHPGGQEAEGTSIVHVCPYSYCSLNGHHHHAPSPPLKEFISAKRKLLKNQKGKQLKEDVEHSTIVPKTDKLQQMVSTEIQAAQMLNSTPEEGDDGLDFLITVYAKPRKKWATEGIPSSDYEVLTGFTNNKISEIDYDWELPEAPNETSSEGRQEALSEGLQEPYGIFKMCNVEGNNESHQKISTITSNEASEPFISEEKIPSSGGDLINILSDKQKYTNIWHLIYQQFVPSDVFKFGTEGINGTDERESVDVNTCHKGNEFEQEEGQISKNHSDDLDNQETATEIPNFDQTAALKLVQDGLNAILERDAESMNQQSKSRQNMANSLVTDYTLAPEVSTEEQMKVGDIPTEMELTVSTMQQKVVPSQAEIPKQQMSKSYNKLRKIFVTAKIIEAMERMKRIRPGEPRYLPVEPTLEREKVYLRHLSMSERKNTEEWMLDYALRWAISRLGPDQQRRVAQLVEAFETVTPEQRGNIRHNRMKGKPVTTSDLATPAEPGQTTSVPDEQFNHQQDDEGLLSDKISPEEIHKREDNEDQIRARDLPLEPTGNSCKPADTQADNEGLVQEPIIIPEDPSQSPTRDSEVSHAAEMNIMFFNKQKYTCMWNLIYQQVATTETSMNEEQGANVFDEEEQGDKAIKCKEINDPELTTGSYNTNPKEEEDDQNAAGRMNESDQSAAVKLVKEALNAILTRYESNEYQAIPDYQRVASCTDESLGKDGKHLEKHEHPKGEKNMHLKEESNVSHQVEHNESKKPPREMSKSYNRLRKAFVTAKFIKAIERLRINSPRKTQSLPPETSLKEETVYLRHLSIGGRKADEECMLDYALRQVISKMGPDQQRRVAQLVEAFEKVTPQQKTENEIATAARSATHTSVSLETLTEKMHQKSISDERDYHDSQNQDNGILLSDEAKGFHERSLQKDHDHKASPADDTTLQKTVETAISDRTTEFSPTSSISTADNVATEVSSIRVEEATKDDEVSSCYPTEESEVKSGGVIATILSDKQKYTSMWQLIHQQVVSSEASKGTKQEFNEVDEEECKGINYPDSTHISSMEKDQKDKDSYSGVLNQSAAIKLVKDAIDAILQSHEQTFDQQSLQYDDTACDDAKGHCDTSALAPTEENSEGKKRTEKDTNPRSKDNFHEVDNTSVLDQTEDKAAQRKISSSHSKLKKLIVTAKFIAAMERLRKMNWSKPRYLPPNEASMDERVYLRHLSIDGRKNHDEWMLDYALRNVISSLAPEQQRKVASLVGAFERVAPERKGNGLQYSTKEKIPPAIKSEPIDDGKEFVDSKDNSTAYDDHCPKTQDDRFSMHKCAPLATDKEDECQTEISNVKKDLSSEALDSDQVDLHIHHQTIPQGCSVQEPLTVREDTDANVSKTPKIASLSEQENREHDIGKGLFSDKQKTNSMWHLICQHLQSARTAEGGSKPSERLCSNDHKKKDDKSFEIITDADYDDDSSSVTSELTEGDAIKLVKETIDDILEGPEDMDNKLISTLRTSAIEKDQIVEARLEKSLSMGYSKLRNLIICNKFIKTLQKMRKIHPQKQMIPTLSSGAVVGKARLKSSGAGEKKGTDEWMLDNVLQKVISGLAPAKQRRVALLVEAFERVHPDQEETGAGLTHIKTEAADAISLSRNVKENGDTVFESSQQSSESPDSLDLKLDGLVSISNMKLAIDRVPQDRGEGRAPNSGNYHTLNGNEMKGDTPSKLTALPSVQVHTSSDLCKDPTEVSSGVQQRFPPNEIETIEEKLVGNCDQATDVAKKASLPEGLKDEGNHSAQKSKSFDKVNNTSLWSLILQHVKTDVPEKVEVNISTEISTDVNSENSSHFSPEVFHEKEVDIPTPTSFEYYESEAIQLVQEAINELLVLPQQEDNNQCMSSSTTSEQAVSNQVHSTGRETPSCNAAQDETSVDIIVNPADESAPTTESLPSTYTKLSKVIMCKRFITAMNKMRQLKPQPPQEHSRLTHTEARETLSLRQTAKGEKKSWEEGMLDHALQQVVEKLAPAQKKRVSLLVKAFEAVGSQPEQPTTSPTVGSVTSSRKPTKFRLSRSQVV</sequence>
<feature type="compositionally biased region" description="Polar residues" evidence="1">
    <location>
        <begin position="1202"/>
        <end position="1213"/>
    </location>
</feature>
<feature type="region of interest" description="Disordered" evidence="1">
    <location>
        <begin position="1446"/>
        <end position="1481"/>
    </location>
</feature>
<feature type="compositionally biased region" description="Basic and acidic residues" evidence="1">
    <location>
        <begin position="860"/>
        <end position="881"/>
    </location>
</feature>
<dbReference type="PANTHER" id="PTHR33923">
    <property type="entry name" value="CALMODULIN-BINDING PROTEIN-RELATED"/>
    <property type="match status" value="1"/>
</dbReference>
<comment type="caution">
    <text evidence="3">The sequence shown here is derived from an EMBL/GenBank/DDBJ whole genome shotgun (WGS) entry which is preliminary data.</text>
</comment>
<gene>
    <name evidence="3" type="ORF">RND81_12G009100</name>
</gene>
<feature type="compositionally biased region" description="Polar residues" evidence="1">
    <location>
        <begin position="984"/>
        <end position="993"/>
    </location>
</feature>
<dbReference type="GO" id="GO:0005516">
    <property type="term" value="F:calmodulin binding"/>
    <property type="evidence" value="ECO:0007669"/>
    <property type="project" value="InterPro"/>
</dbReference>
<feature type="compositionally biased region" description="Polar residues" evidence="1">
    <location>
        <begin position="2018"/>
        <end position="2027"/>
    </location>
</feature>
<evidence type="ECO:0000313" key="4">
    <source>
        <dbReference type="Proteomes" id="UP001443914"/>
    </source>
</evidence>
<dbReference type="SMART" id="SM01054">
    <property type="entry name" value="CaM_binding"/>
    <property type="match status" value="5"/>
</dbReference>
<feature type="compositionally biased region" description="Polar residues" evidence="1">
    <location>
        <begin position="83"/>
        <end position="111"/>
    </location>
</feature>
<evidence type="ECO:0000259" key="2">
    <source>
        <dbReference type="SMART" id="SM01054"/>
    </source>
</evidence>
<dbReference type="EMBL" id="JBDFQZ010000012">
    <property type="protein sequence ID" value="KAK9671140.1"/>
    <property type="molecule type" value="Genomic_DNA"/>
</dbReference>
<dbReference type="PANTHER" id="PTHR33923:SF3">
    <property type="entry name" value="CALMODULIN BINDING PROTEIN PICBP"/>
    <property type="match status" value="1"/>
</dbReference>
<feature type="compositionally biased region" description="Basic and acidic residues" evidence="1">
    <location>
        <begin position="1386"/>
        <end position="1396"/>
    </location>
</feature>
<feature type="region of interest" description="Disordered" evidence="1">
    <location>
        <begin position="1052"/>
        <end position="1097"/>
    </location>
</feature>
<feature type="region of interest" description="Disordered" evidence="1">
    <location>
        <begin position="2347"/>
        <end position="2382"/>
    </location>
</feature>
<feature type="domain" description="Calmodulin-binding" evidence="2">
    <location>
        <begin position="1826"/>
        <end position="1940"/>
    </location>
</feature>
<evidence type="ECO:0000313" key="3">
    <source>
        <dbReference type="EMBL" id="KAK9671140.1"/>
    </source>
</evidence>
<feature type="compositionally biased region" description="Low complexity" evidence="1">
    <location>
        <begin position="66"/>
        <end position="79"/>
    </location>
</feature>